<evidence type="ECO:0000256" key="5">
    <source>
        <dbReference type="ARBA" id="ARBA00023284"/>
    </source>
</evidence>
<keyword evidence="4" id="KW-1015">Disulfide bond</keyword>
<comment type="caution">
    <text evidence="7">The sequence shown here is derived from an EMBL/GenBank/DDBJ whole genome shotgun (WGS) entry which is preliminary data.</text>
</comment>
<dbReference type="InterPro" id="IPR008255">
    <property type="entry name" value="Pyr_nucl-diS_OxRdtase_2_AS"/>
</dbReference>
<sequence length="313" mass="34047">MYDLIIIGGGPGGITAGIYAGRQRIKTLLVTKEFGGQMAKKATEICNFPGFPSITGIELMEKFVEHLKCQQDVEIKTAEILKVEPFDSAQGKKNFIVTTTENETIESKSVIISTGADPRPLEAKGEKEFIGKGVGYCVTCDGPLFKNKVVAIVGGGNAGFEAGLFMARYASKVYILEFGSSVKADLQNQEDVKKSDKIEIITSASVKEIKGEVFVKELFYEDQISKEIKNLKVDGIFIEIGSQPSTSFVSGLVDFNERDEIKVDFETFATKTPGLFAAGDVNVGKYKQIVTAAGEGCKAVLAVYDYLRINKLL</sequence>
<dbReference type="Gene3D" id="3.50.50.60">
    <property type="entry name" value="FAD/NAD(P)-binding domain"/>
    <property type="match status" value="2"/>
</dbReference>
<organism evidence="7 8">
    <name type="scientific">Candidatus Staskawiczbacteria bacterium RIFOXYD1_FULL_32_13</name>
    <dbReference type="NCBI Taxonomy" id="1802234"/>
    <lineage>
        <taxon>Bacteria</taxon>
        <taxon>Candidatus Staskawicziibacteriota</taxon>
    </lineage>
</organism>
<dbReference type="EMBL" id="MHPU01000004">
    <property type="protein sequence ID" value="OGZ89682.1"/>
    <property type="molecule type" value="Genomic_DNA"/>
</dbReference>
<gene>
    <name evidence="7" type="ORF">A2561_00565</name>
</gene>
<dbReference type="PRINTS" id="PR00368">
    <property type="entry name" value="FADPNR"/>
</dbReference>
<dbReference type="PANTHER" id="PTHR48105">
    <property type="entry name" value="THIOREDOXIN REDUCTASE 1-RELATED-RELATED"/>
    <property type="match status" value="1"/>
</dbReference>
<dbReference type="PRINTS" id="PR00469">
    <property type="entry name" value="PNDRDTASEII"/>
</dbReference>
<evidence type="ECO:0000313" key="8">
    <source>
        <dbReference type="Proteomes" id="UP000178935"/>
    </source>
</evidence>
<keyword evidence="5" id="KW-0676">Redox-active center</keyword>
<feature type="domain" description="FAD/NAD(P)-binding" evidence="6">
    <location>
        <begin position="2"/>
        <end position="296"/>
    </location>
</feature>
<evidence type="ECO:0000256" key="1">
    <source>
        <dbReference type="ARBA" id="ARBA00022630"/>
    </source>
</evidence>
<evidence type="ECO:0000313" key="7">
    <source>
        <dbReference type="EMBL" id="OGZ89682.1"/>
    </source>
</evidence>
<dbReference type="Proteomes" id="UP000178935">
    <property type="component" value="Unassembled WGS sequence"/>
</dbReference>
<dbReference type="AlphaFoldDB" id="A0A1G2JRH6"/>
<reference evidence="7 8" key="1">
    <citation type="journal article" date="2016" name="Nat. Commun.">
        <title>Thousands of microbial genomes shed light on interconnected biogeochemical processes in an aquifer system.</title>
        <authorList>
            <person name="Anantharaman K."/>
            <person name="Brown C.T."/>
            <person name="Hug L.A."/>
            <person name="Sharon I."/>
            <person name="Castelle C.J."/>
            <person name="Probst A.J."/>
            <person name="Thomas B.C."/>
            <person name="Singh A."/>
            <person name="Wilkins M.J."/>
            <person name="Karaoz U."/>
            <person name="Brodie E.L."/>
            <person name="Williams K.H."/>
            <person name="Hubbard S.S."/>
            <person name="Banfield J.F."/>
        </authorList>
    </citation>
    <scope>NUCLEOTIDE SEQUENCE [LARGE SCALE GENOMIC DNA]</scope>
</reference>
<keyword evidence="1" id="KW-0285">Flavoprotein</keyword>
<evidence type="ECO:0000256" key="3">
    <source>
        <dbReference type="ARBA" id="ARBA00023002"/>
    </source>
</evidence>
<evidence type="ECO:0000259" key="6">
    <source>
        <dbReference type="Pfam" id="PF07992"/>
    </source>
</evidence>
<keyword evidence="3" id="KW-0560">Oxidoreductase</keyword>
<dbReference type="SUPFAM" id="SSF51905">
    <property type="entry name" value="FAD/NAD(P)-binding domain"/>
    <property type="match status" value="2"/>
</dbReference>
<dbReference type="PROSITE" id="PS00573">
    <property type="entry name" value="PYRIDINE_REDOX_2"/>
    <property type="match status" value="1"/>
</dbReference>
<dbReference type="InterPro" id="IPR036188">
    <property type="entry name" value="FAD/NAD-bd_sf"/>
</dbReference>
<dbReference type="Pfam" id="PF07992">
    <property type="entry name" value="Pyr_redox_2"/>
    <property type="match status" value="1"/>
</dbReference>
<evidence type="ECO:0000256" key="4">
    <source>
        <dbReference type="ARBA" id="ARBA00023157"/>
    </source>
</evidence>
<name>A0A1G2JRH6_9BACT</name>
<accession>A0A1G2JRH6</accession>
<dbReference type="InterPro" id="IPR050097">
    <property type="entry name" value="Ferredoxin-NADP_redctase_2"/>
</dbReference>
<dbReference type="InterPro" id="IPR023753">
    <property type="entry name" value="FAD/NAD-binding_dom"/>
</dbReference>
<proteinExistence type="predicted"/>
<evidence type="ECO:0000256" key="2">
    <source>
        <dbReference type="ARBA" id="ARBA00022827"/>
    </source>
</evidence>
<dbReference type="GO" id="GO:0016668">
    <property type="term" value="F:oxidoreductase activity, acting on a sulfur group of donors, NAD(P) as acceptor"/>
    <property type="evidence" value="ECO:0007669"/>
    <property type="project" value="UniProtKB-ARBA"/>
</dbReference>
<protein>
    <recommendedName>
        <fullName evidence="6">FAD/NAD(P)-binding domain-containing protein</fullName>
    </recommendedName>
</protein>
<keyword evidence="2" id="KW-0274">FAD</keyword>